<accession>A0A7J0H0Y3</accession>
<dbReference type="AlphaFoldDB" id="A0A7J0H0Y3"/>
<name>A0A7J0H0Y3_9ERIC</name>
<evidence type="ECO:0000313" key="3">
    <source>
        <dbReference type="EMBL" id="GFZ16685.1"/>
    </source>
</evidence>
<keyword evidence="4" id="KW-1185">Reference proteome</keyword>
<dbReference type="EMBL" id="BJWL01000025">
    <property type="protein sequence ID" value="GFZ16685.1"/>
    <property type="molecule type" value="Genomic_DNA"/>
</dbReference>
<sequence>MAASQTSASLIALMAVVVAILSLIGGSLAAEAPAPSPASAAGAISPSFGFTCLVAFVAFLFRSALKI</sequence>
<reference evidence="3 4" key="1">
    <citation type="submission" date="2019-07" db="EMBL/GenBank/DDBJ databases">
        <title>De Novo Assembly of kiwifruit Actinidia rufa.</title>
        <authorList>
            <person name="Sugita-Konishi S."/>
            <person name="Sato K."/>
            <person name="Mori E."/>
            <person name="Abe Y."/>
            <person name="Kisaki G."/>
            <person name="Hamano K."/>
            <person name="Suezawa K."/>
            <person name="Otani M."/>
            <person name="Fukuda T."/>
            <person name="Manabe T."/>
            <person name="Gomi K."/>
            <person name="Tabuchi M."/>
            <person name="Akimitsu K."/>
            <person name="Kataoka I."/>
        </authorList>
    </citation>
    <scope>NUCLEOTIDE SEQUENCE [LARGE SCALE GENOMIC DNA]</scope>
    <source>
        <strain evidence="4">cv. Fuchu</strain>
    </source>
</reference>
<keyword evidence="1" id="KW-1133">Transmembrane helix</keyword>
<evidence type="ECO:0000256" key="1">
    <source>
        <dbReference type="SAM" id="Phobius"/>
    </source>
</evidence>
<protein>
    <submittedName>
        <fullName evidence="3">Uncharacterized protein</fullName>
    </submittedName>
</protein>
<organism evidence="3 4">
    <name type="scientific">Actinidia rufa</name>
    <dbReference type="NCBI Taxonomy" id="165716"/>
    <lineage>
        <taxon>Eukaryota</taxon>
        <taxon>Viridiplantae</taxon>
        <taxon>Streptophyta</taxon>
        <taxon>Embryophyta</taxon>
        <taxon>Tracheophyta</taxon>
        <taxon>Spermatophyta</taxon>
        <taxon>Magnoliopsida</taxon>
        <taxon>eudicotyledons</taxon>
        <taxon>Gunneridae</taxon>
        <taxon>Pentapetalae</taxon>
        <taxon>asterids</taxon>
        <taxon>Ericales</taxon>
        <taxon>Actinidiaceae</taxon>
        <taxon>Actinidia</taxon>
    </lineage>
</organism>
<proteinExistence type="predicted"/>
<keyword evidence="1" id="KW-0472">Membrane</keyword>
<feature type="chain" id="PRO_5029622602" evidence="2">
    <location>
        <begin position="30"/>
        <end position="67"/>
    </location>
</feature>
<feature type="transmembrane region" description="Helical" evidence="1">
    <location>
        <begin position="39"/>
        <end position="61"/>
    </location>
</feature>
<feature type="signal peptide" evidence="2">
    <location>
        <begin position="1"/>
        <end position="29"/>
    </location>
</feature>
<dbReference type="Proteomes" id="UP000585474">
    <property type="component" value="Unassembled WGS sequence"/>
</dbReference>
<keyword evidence="2" id="KW-0732">Signal</keyword>
<evidence type="ECO:0000256" key="2">
    <source>
        <dbReference type="SAM" id="SignalP"/>
    </source>
</evidence>
<keyword evidence="1" id="KW-0812">Transmembrane</keyword>
<gene>
    <name evidence="3" type="ORF">Acr_25g0010940</name>
</gene>
<comment type="caution">
    <text evidence="3">The sequence shown here is derived from an EMBL/GenBank/DDBJ whole genome shotgun (WGS) entry which is preliminary data.</text>
</comment>
<evidence type="ECO:0000313" key="4">
    <source>
        <dbReference type="Proteomes" id="UP000585474"/>
    </source>
</evidence>